<keyword evidence="2" id="KW-0238">DNA-binding</keyword>
<dbReference type="Gene3D" id="1.10.238.160">
    <property type="match status" value="1"/>
</dbReference>
<evidence type="ECO:0000313" key="3">
    <source>
        <dbReference type="Proteomes" id="UP000199423"/>
    </source>
</evidence>
<organism evidence="2 3">
    <name type="scientific">Hyphomicrobium facile</name>
    <dbReference type="NCBI Taxonomy" id="51670"/>
    <lineage>
        <taxon>Bacteria</taxon>
        <taxon>Pseudomonadati</taxon>
        <taxon>Pseudomonadota</taxon>
        <taxon>Alphaproteobacteria</taxon>
        <taxon>Hyphomicrobiales</taxon>
        <taxon>Hyphomicrobiaceae</taxon>
        <taxon>Hyphomicrobium</taxon>
    </lineage>
</organism>
<protein>
    <submittedName>
        <fullName evidence="2">Predicted DNA-binding transcriptional regulator AlpA</fullName>
    </submittedName>
</protein>
<dbReference type="InterPro" id="IPR010260">
    <property type="entry name" value="AlpA"/>
</dbReference>
<dbReference type="EMBL" id="FPCH01000002">
    <property type="protein sequence ID" value="SFV34081.1"/>
    <property type="molecule type" value="Genomic_DNA"/>
</dbReference>
<sequence>MKEAVVTLLPVKDVARRTSLSKAQIYRMTAREQFPMPVRVSRGRTAWVDSEINEWIKTRVSERNAERGQSNGLDFSAHGDGAMRYRE</sequence>
<name>A0A1I7NHD4_9HYPH</name>
<evidence type="ECO:0000256" key="1">
    <source>
        <dbReference type="SAM" id="MobiDB-lite"/>
    </source>
</evidence>
<dbReference type="RefSeq" id="WP_244531232.1">
    <property type="nucleotide sequence ID" value="NZ_FPCH01000002.1"/>
</dbReference>
<dbReference type="STRING" id="51670.SAMN04488557_2209"/>
<dbReference type="Proteomes" id="UP000199423">
    <property type="component" value="Unassembled WGS sequence"/>
</dbReference>
<dbReference type="AlphaFoldDB" id="A0A1I7NHD4"/>
<keyword evidence="3" id="KW-1185">Reference proteome</keyword>
<dbReference type="GO" id="GO:0003677">
    <property type="term" value="F:DNA binding"/>
    <property type="evidence" value="ECO:0007669"/>
    <property type="project" value="UniProtKB-KW"/>
</dbReference>
<gene>
    <name evidence="2" type="ORF">SAMN04488557_2209</name>
</gene>
<feature type="region of interest" description="Disordered" evidence="1">
    <location>
        <begin position="62"/>
        <end position="87"/>
    </location>
</feature>
<accession>A0A1I7NHD4</accession>
<evidence type="ECO:0000313" key="2">
    <source>
        <dbReference type="EMBL" id="SFV34081.1"/>
    </source>
</evidence>
<proteinExistence type="predicted"/>
<reference evidence="3" key="1">
    <citation type="submission" date="2016-10" db="EMBL/GenBank/DDBJ databases">
        <authorList>
            <person name="Varghese N."/>
            <person name="Submissions S."/>
        </authorList>
    </citation>
    <scope>NUCLEOTIDE SEQUENCE [LARGE SCALE GENOMIC DNA]</scope>
    <source>
        <strain evidence="3">DSM 1565</strain>
    </source>
</reference>
<dbReference type="Pfam" id="PF05930">
    <property type="entry name" value="Phage_AlpA"/>
    <property type="match status" value="1"/>
</dbReference>